<dbReference type="InterPro" id="IPR021878">
    <property type="entry name" value="TgpA_N"/>
</dbReference>
<dbReference type="OrthoDB" id="9804872at2"/>
<feature type="transmembrane region" description="Helical" evidence="1">
    <location>
        <begin position="172"/>
        <end position="190"/>
    </location>
</feature>
<keyword evidence="4" id="KW-1185">Reference proteome</keyword>
<feature type="transmembrane region" description="Helical" evidence="1">
    <location>
        <begin position="196"/>
        <end position="216"/>
    </location>
</feature>
<reference evidence="3 4" key="1">
    <citation type="submission" date="2019-06" db="EMBL/GenBank/DDBJ databases">
        <title>Genome sequence of Litorilinea aerophila BAA-2444.</title>
        <authorList>
            <person name="Maclea K.S."/>
            <person name="Maurais E.G."/>
            <person name="Iannazzi L.C."/>
        </authorList>
    </citation>
    <scope>NUCLEOTIDE SEQUENCE [LARGE SCALE GENOMIC DNA]</scope>
    <source>
        <strain evidence="3 4">ATCC BAA-2444</strain>
    </source>
</reference>
<dbReference type="InterPro" id="IPR038765">
    <property type="entry name" value="Papain-like_cys_pep_sf"/>
</dbReference>
<dbReference type="Pfam" id="PF11992">
    <property type="entry name" value="TgpA_N"/>
    <property type="match status" value="1"/>
</dbReference>
<name>A0A540VE14_9CHLR</name>
<feature type="transmembrane region" description="Helical" evidence="1">
    <location>
        <begin position="29"/>
        <end position="51"/>
    </location>
</feature>
<accession>A0A540VE14</accession>
<feature type="transmembrane region" description="Helical" evidence="1">
    <location>
        <begin position="81"/>
        <end position="102"/>
    </location>
</feature>
<dbReference type="AlphaFoldDB" id="A0A540VE14"/>
<evidence type="ECO:0000256" key="1">
    <source>
        <dbReference type="SAM" id="Phobius"/>
    </source>
</evidence>
<dbReference type="InterPro" id="IPR025403">
    <property type="entry name" value="TgpA-like_C"/>
</dbReference>
<dbReference type="Gene3D" id="3.10.620.30">
    <property type="match status" value="1"/>
</dbReference>
<dbReference type="EMBL" id="VIGC01000018">
    <property type="protein sequence ID" value="TQE94996.1"/>
    <property type="molecule type" value="Genomic_DNA"/>
</dbReference>
<feature type="transmembrane region" description="Helical" evidence="1">
    <location>
        <begin position="146"/>
        <end position="165"/>
    </location>
</feature>
<dbReference type="InParanoid" id="A0A540VE14"/>
<protein>
    <submittedName>
        <fullName evidence="3">DUF4129 domain-containing protein</fullName>
    </submittedName>
</protein>
<evidence type="ECO:0000259" key="2">
    <source>
        <dbReference type="SMART" id="SM00460"/>
    </source>
</evidence>
<dbReference type="Proteomes" id="UP000317371">
    <property type="component" value="Unassembled WGS sequence"/>
</dbReference>
<dbReference type="Pfam" id="PF13559">
    <property type="entry name" value="DUF4129"/>
    <property type="match status" value="1"/>
</dbReference>
<dbReference type="InterPro" id="IPR052901">
    <property type="entry name" value="Bact_TGase-like"/>
</dbReference>
<dbReference type="SMART" id="SM00460">
    <property type="entry name" value="TGc"/>
    <property type="match status" value="1"/>
</dbReference>
<dbReference type="FunCoup" id="A0A540VE14">
    <property type="interactions" value="78"/>
</dbReference>
<feature type="domain" description="Transglutaminase-like" evidence="2">
    <location>
        <begin position="527"/>
        <end position="598"/>
    </location>
</feature>
<dbReference type="PANTHER" id="PTHR42736:SF1">
    <property type="entry name" value="PROTEIN-GLUTAMINE GAMMA-GLUTAMYLTRANSFERASE"/>
    <property type="match status" value="1"/>
</dbReference>
<proteinExistence type="predicted"/>
<dbReference type="PANTHER" id="PTHR42736">
    <property type="entry name" value="PROTEIN-GLUTAMINE GAMMA-GLUTAMYLTRANSFERASE"/>
    <property type="match status" value="1"/>
</dbReference>
<dbReference type="SUPFAM" id="SSF54001">
    <property type="entry name" value="Cysteine proteinases"/>
    <property type="match status" value="1"/>
</dbReference>
<keyword evidence="1" id="KW-1133">Transmembrane helix</keyword>
<gene>
    <name evidence="3" type="ORF">FKZ61_14410</name>
</gene>
<feature type="transmembrane region" description="Helical" evidence="1">
    <location>
        <begin position="57"/>
        <end position="74"/>
    </location>
</feature>
<organism evidence="3 4">
    <name type="scientific">Litorilinea aerophila</name>
    <dbReference type="NCBI Taxonomy" id="1204385"/>
    <lineage>
        <taxon>Bacteria</taxon>
        <taxon>Bacillati</taxon>
        <taxon>Chloroflexota</taxon>
        <taxon>Caldilineae</taxon>
        <taxon>Caldilineales</taxon>
        <taxon>Caldilineaceae</taxon>
        <taxon>Litorilinea</taxon>
    </lineage>
</organism>
<dbReference type="RefSeq" id="WP_141610848.1">
    <property type="nucleotide sequence ID" value="NZ_VIGC02000018.1"/>
</dbReference>
<comment type="caution">
    <text evidence="3">The sequence shown here is derived from an EMBL/GenBank/DDBJ whole genome shotgun (WGS) entry which is preliminary data.</text>
</comment>
<evidence type="ECO:0000313" key="4">
    <source>
        <dbReference type="Proteomes" id="UP000317371"/>
    </source>
</evidence>
<dbReference type="InterPro" id="IPR002931">
    <property type="entry name" value="Transglutaminase-like"/>
</dbReference>
<evidence type="ECO:0000313" key="3">
    <source>
        <dbReference type="EMBL" id="TQE94996.1"/>
    </source>
</evidence>
<dbReference type="Pfam" id="PF01841">
    <property type="entry name" value="Transglut_core"/>
    <property type="match status" value="1"/>
</dbReference>
<feature type="transmembrane region" description="Helical" evidence="1">
    <location>
        <begin position="237"/>
        <end position="255"/>
    </location>
</feature>
<sequence>MATRTFDSTRTDRPGRRYSENVYFQDGRLFTGILVSLLYLILAISLDAAGYVSDMTLLVPVTLGALLLGFLMAYSRFDGFFALSHSMFTGLAWILYLMTGLVSEAELAPFQNNGIPELQARAYFILLRWLNWVDAALNNAASADNYVFIFEMSFLVWWLTYLGVWAIFRYGYTWRAVIPAGLVLLINTYYAPRSILGFLIFFCLVAMILFVRTHLAEQQIRWREQRVHFSQDITLDFLRNGFLFSVLIITLAWLSPGLGHSFQVRNVMAPLNERWQETTERWNRLYQGLNRQTRPTTAAFGRTLSLGGERNVGNSIVFQVNTAQGRYWRAVVYDTYTGRQWLNTSDEELNFDAQEAVPVAGWALRRPMTQTITLRSPTGNILFGAPDIVRASVPFEALVQPLPAPSLFGPAGTDGEPAATAVEIALARARTPLEAGDSYTVVSYYTEVTQRALRSVEADFPPEILEKYLQLPENFSPRVAETARTVVAGQETLYDKAKAIETFLRGYTYNDAISAPPPDVDPVEYFLYDIKEGYCDYYATAMAVMLRSLGIPARVVSGYAEGTYDEETGLFYITERDAHTWVEVYFPGLGWIEFEPTAGESTLNRPVGNDPIPADMASAPLDTNLDPYMEEDPFAPGLDMGAESLLNEEFAMEGGTEVLAGQSRWLGALVLLGVLSAGAWLVWRTRLSGPNRFDPDLPPIFFGRLQQWAARLGLSLPPTQTPYEQAHQLERALPVAREPIHTIIHSYVHYRFSRNSHSPGTSGSLRSSVDEDGQLMAAWNSLQPIFWKAWLRKMMRTILRRKVDPFSLLER</sequence>
<keyword evidence="1" id="KW-0812">Transmembrane</keyword>
<keyword evidence="1" id="KW-0472">Membrane</keyword>